<dbReference type="GO" id="GO:0043531">
    <property type="term" value="F:ADP binding"/>
    <property type="evidence" value="ECO:0007669"/>
    <property type="project" value="InterPro"/>
</dbReference>
<comment type="caution">
    <text evidence="3">The sequence shown here is derived from an EMBL/GenBank/DDBJ whole genome shotgun (WGS) entry which is preliminary data.</text>
</comment>
<dbReference type="AlphaFoldDB" id="A0A5S4V5Q9"/>
<dbReference type="SUPFAM" id="SSF48452">
    <property type="entry name" value="TPR-like"/>
    <property type="match status" value="1"/>
</dbReference>
<dbReference type="Gene3D" id="3.40.50.300">
    <property type="entry name" value="P-loop containing nucleotide triphosphate hydrolases"/>
    <property type="match status" value="1"/>
</dbReference>
<evidence type="ECO:0000259" key="1">
    <source>
        <dbReference type="Pfam" id="PF00931"/>
    </source>
</evidence>
<dbReference type="InterPro" id="IPR027417">
    <property type="entry name" value="P-loop_NTPase"/>
</dbReference>
<feature type="domain" description="NB-ARC" evidence="1">
    <location>
        <begin position="210"/>
        <end position="338"/>
    </location>
</feature>
<evidence type="ECO:0000259" key="2">
    <source>
        <dbReference type="Pfam" id="PF13271"/>
    </source>
</evidence>
<sequence>MHPVVEGAVLMGGSAEARGIRTPDQRLRVFVSSTLQELQPERRAARAAIERMHLAPVMFELGARPHPPRELYRAYLDQSEVFVGLYWQEYGWIAPDEESSGLEDEYRLAPRDMPKLIYLKQPAEREERLAQLVEEIRDDDSTSYKSFETAEELAELIEGDLAILLAERFDASRAAAADDHVVDPATVDSGPSDDAADHLPVSPDEVLGRETDLMTLHEWLGGDEPRRLVTLVGPGGIGKTRLAIEAGRQARDRFDRVTFVPLQNVRDGAGVLPAVARELGVRDNDAAPTLERLAVARRGRRDLIVLDNFEQIVAAAPQVTALLTELQGATVLVTSRSRLRIHGEQVFDVEPLGLPEDPESGTLDEIATAPAVRLFLDRAHAADARFDLTAENAQDIARICDALDGVPLAIELAAACIRVLTPTVMLEKLNHVLPILTTSDRDMPERQRTIRATVEWSIDLLGPFARALFVRLGVFVGDFSLEAAEAVAGDEPWAVDLPGTLLELVDGSLLRQHDVAGVSFFSMLVPVRELAALRFGREPDADAVRTAHAMYYVRLAAEAEPLLRGFTQQATIERLQAERDNVRAAYRHLIAVGEVDIVADAIWRVLLYWWIRNQLPVAKAWMDRLLDAGVPLTDRSRAIAITFSSWVALAHRSTEMDGRPLHEAADLFRAAGDRFGEGAALTVQGMACAMAATPDLVGAEELQRKALELVGPDEDATFNALFRGQLGSITLMQGDPARALETFHQVIGIAERIGDRFVEMIEYTNAGWAKIAMGEPTPALFARHLELTLQLGNEEGVVDAVDGLAACAIVMGDLERGGILLGVTDMLRTRTGSVDQRTYATSGPIVERVLASEYAGVFEAARDHGRAMSRRAALRYATGPVGAEAPVTA</sequence>
<dbReference type="InterPro" id="IPR002182">
    <property type="entry name" value="NB-ARC"/>
</dbReference>
<dbReference type="SUPFAM" id="SSF52540">
    <property type="entry name" value="P-loop containing nucleoside triphosphate hydrolases"/>
    <property type="match status" value="1"/>
</dbReference>
<feature type="domain" description="DUF4062" evidence="2">
    <location>
        <begin position="28"/>
        <end position="109"/>
    </location>
</feature>
<dbReference type="InterPro" id="IPR011990">
    <property type="entry name" value="TPR-like_helical_dom_sf"/>
</dbReference>
<dbReference type="InterPro" id="IPR025139">
    <property type="entry name" value="DUF4062"/>
</dbReference>
<reference evidence="3 4" key="1">
    <citation type="submission" date="2019-08" db="EMBL/GenBank/DDBJ databases">
        <authorList>
            <person name="Hu J."/>
        </authorList>
    </citation>
    <scope>NUCLEOTIDE SEQUENCE [LARGE SCALE GENOMIC DNA]</scope>
    <source>
        <strain evidence="3 4">NEAU-184</strain>
    </source>
</reference>
<dbReference type="Pfam" id="PF00931">
    <property type="entry name" value="NB-ARC"/>
    <property type="match status" value="1"/>
</dbReference>
<name>A0A5S4V5Q9_9MICO</name>
<dbReference type="PRINTS" id="PR00364">
    <property type="entry name" value="DISEASERSIST"/>
</dbReference>
<accession>A0A5S4V5Q9</accession>
<keyword evidence="4" id="KW-1185">Reference proteome</keyword>
<dbReference type="Gene3D" id="1.25.40.10">
    <property type="entry name" value="Tetratricopeptide repeat domain"/>
    <property type="match status" value="1"/>
</dbReference>
<organism evidence="3 4">
    <name type="scientific">Agromyces mariniharenae</name>
    <dbReference type="NCBI Taxonomy" id="2604423"/>
    <lineage>
        <taxon>Bacteria</taxon>
        <taxon>Bacillati</taxon>
        <taxon>Actinomycetota</taxon>
        <taxon>Actinomycetes</taxon>
        <taxon>Micrococcales</taxon>
        <taxon>Microbacteriaceae</taxon>
        <taxon>Agromyces</taxon>
    </lineage>
</organism>
<protein>
    <submittedName>
        <fullName evidence="3">DUF4062 domain-containing protein</fullName>
    </submittedName>
</protein>
<dbReference type="EMBL" id="VSSB01000001">
    <property type="protein sequence ID" value="TYL53488.1"/>
    <property type="molecule type" value="Genomic_DNA"/>
</dbReference>
<dbReference type="PANTHER" id="PTHR47691:SF3">
    <property type="entry name" value="HTH-TYPE TRANSCRIPTIONAL REGULATOR RV0890C-RELATED"/>
    <property type="match status" value="1"/>
</dbReference>
<dbReference type="Proteomes" id="UP000325243">
    <property type="component" value="Unassembled WGS sequence"/>
</dbReference>
<gene>
    <name evidence="3" type="ORF">FYC51_07395</name>
</gene>
<dbReference type="PANTHER" id="PTHR47691">
    <property type="entry name" value="REGULATOR-RELATED"/>
    <property type="match status" value="1"/>
</dbReference>
<evidence type="ECO:0000313" key="3">
    <source>
        <dbReference type="EMBL" id="TYL53488.1"/>
    </source>
</evidence>
<proteinExistence type="predicted"/>
<dbReference type="Pfam" id="PF13271">
    <property type="entry name" value="DUF4062"/>
    <property type="match status" value="1"/>
</dbReference>
<evidence type="ECO:0000313" key="4">
    <source>
        <dbReference type="Proteomes" id="UP000325243"/>
    </source>
</evidence>